<keyword evidence="8" id="KW-0472">Membrane</keyword>
<dbReference type="SMART" id="SM00382">
    <property type="entry name" value="AAA"/>
    <property type="match status" value="2"/>
</dbReference>
<reference evidence="10 11" key="1">
    <citation type="submission" date="2020-08" db="EMBL/GenBank/DDBJ databases">
        <title>Genome public.</title>
        <authorList>
            <person name="Liu C."/>
            <person name="Sun Q."/>
        </authorList>
    </citation>
    <scope>NUCLEOTIDE SEQUENCE [LARGE SCALE GENOMIC DNA]</scope>
    <source>
        <strain evidence="10 11">BX1</strain>
    </source>
</reference>
<dbReference type="CDD" id="cd03215">
    <property type="entry name" value="ABC_Carb_Monos_II"/>
    <property type="match status" value="1"/>
</dbReference>
<sequence length="506" mass="56367">MDAEYIIEMRDICKSFYGVKILHDVNFKLRPGEIRGLLGENGAGKSTMMRILNGIYSKDSGKIFVNGEEAHFTLPKDAREAKIAFVHQEIALSANLTIAQNMFLGLEITRGKYFLDDAAMRQAALDALKSLGLDLNVDTVVGTLSIAQQQMVEIAKALMQDARVLVLDEPTAALSEKEVRFLFQQMRRLKEKNVAIIFISHRLNEIEEITDSLTVLRDGYIIADGTPTKGLNSSEIIAMMVGRSVTQFFDGEKPQGTGEVVFEVRGLTNQRVRNISFQLKKGEILGFGGLVGAGRTELMSAIFGLDPIESGEMFLHGKKIVNRNPREAIQHRFGLVSEDRKHNGLILVHSIARNLTMNVTSTFIKGIHYDKAKEKAIVDEYGNKLSIKMSGMDQLCQYLSGGNQQKVVISKWLASGADVLIMDEPTRGVDVGAKSEIYRLMHSLAEEGISIIMISSELPELINISTRIAVMHEGELNKIFDREELAQYDADDLQKEIMFYATGERD</sequence>
<evidence type="ECO:0000256" key="4">
    <source>
        <dbReference type="ARBA" id="ARBA00022737"/>
    </source>
</evidence>
<evidence type="ECO:0000256" key="6">
    <source>
        <dbReference type="ARBA" id="ARBA00022840"/>
    </source>
</evidence>
<feature type="domain" description="ABC transporter" evidence="9">
    <location>
        <begin position="255"/>
        <end position="498"/>
    </location>
</feature>
<dbReference type="PROSITE" id="PS00211">
    <property type="entry name" value="ABC_TRANSPORTER_1"/>
    <property type="match status" value="1"/>
</dbReference>
<accession>A0ABR7NHQ5</accession>
<evidence type="ECO:0000256" key="7">
    <source>
        <dbReference type="ARBA" id="ARBA00022967"/>
    </source>
</evidence>
<evidence type="ECO:0000313" key="11">
    <source>
        <dbReference type="Proteomes" id="UP000658131"/>
    </source>
</evidence>
<keyword evidence="3" id="KW-0762">Sugar transport</keyword>
<dbReference type="EMBL" id="JACRTB010000007">
    <property type="protein sequence ID" value="MBC8575915.1"/>
    <property type="molecule type" value="Genomic_DNA"/>
</dbReference>
<comment type="caution">
    <text evidence="10">The sequence shown here is derived from an EMBL/GenBank/DDBJ whole genome shotgun (WGS) entry which is preliminary data.</text>
</comment>
<evidence type="ECO:0000313" key="10">
    <source>
        <dbReference type="EMBL" id="MBC8575915.1"/>
    </source>
</evidence>
<keyword evidence="6 10" id="KW-0067">ATP-binding</keyword>
<dbReference type="InterPro" id="IPR050107">
    <property type="entry name" value="ABC_carbohydrate_import_ATPase"/>
</dbReference>
<dbReference type="RefSeq" id="WP_262399483.1">
    <property type="nucleotide sequence ID" value="NZ_JACRTB010000007.1"/>
</dbReference>
<dbReference type="PANTHER" id="PTHR43790:SF3">
    <property type="entry name" value="D-ALLOSE IMPORT ATP-BINDING PROTEIN ALSA-RELATED"/>
    <property type="match status" value="1"/>
</dbReference>
<dbReference type="PROSITE" id="PS50893">
    <property type="entry name" value="ABC_TRANSPORTER_2"/>
    <property type="match status" value="2"/>
</dbReference>
<proteinExistence type="predicted"/>
<organism evidence="10 11">
    <name type="scientific">Yanshouia hominis</name>
    <dbReference type="NCBI Taxonomy" id="2763673"/>
    <lineage>
        <taxon>Bacteria</taxon>
        <taxon>Bacillati</taxon>
        <taxon>Bacillota</taxon>
        <taxon>Clostridia</taxon>
        <taxon>Eubacteriales</taxon>
        <taxon>Oscillospiraceae</taxon>
        <taxon>Yanshouia</taxon>
    </lineage>
</organism>
<dbReference type="Pfam" id="PF00005">
    <property type="entry name" value="ABC_tran"/>
    <property type="match status" value="2"/>
</dbReference>
<dbReference type="SUPFAM" id="SSF52540">
    <property type="entry name" value="P-loop containing nucleoside triphosphate hydrolases"/>
    <property type="match status" value="2"/>
</dbReference>
<dbReference type="InterPro" id="IPR003439">
    <property type="entry name" value="ABC_transporter-like_ATP-bd"/>
</dbReference>
<dbReference type="PANTHER" id="PTHR43790">
    <property type="entry name" value="CARBOHYDRATE TRANSPORT ATP-BINDING PROTEIN MG119-RELATED"/>
    <property type="match status" value="1"/>
</dbReference>
<dbReference type="CDD" id="cd03216">
    <property type="entry name" value="ABC_Carb_Monos_I"/>
    <property type="match status" value="1"/>
</dbReference>
<evidence type="ECO:0000256" key="5">
    <source>
        <dbReference type="ARBA" id="ARBA00022741"/>
    </source>
</evidence>
<gene>
    <name evidence="10" type="ORF">H8717_05745</name>
</gene>
<keyword evidence="1" id="KW-0813">Transport</keyword>
<dbReference type="InterPro" id="IPR003593">
    <property type="entry name" value="AAA+_ATPase"/>
</dbReference>
<evidence type="ECO:0000259" key="9">
    <source>
        <dbReference type="PROSITE" id="PS50893"/>
    </source>
</evidence>
<keyword evidence="2" id="KW-1003">Cell membrane</keyword>
<dbReference type="GO" id="GO:0005524">
    <property type="term" value="F:ATP binding"/>
    <property type="evidence" value="ECO:0007669"/>
    <property type="project" value="UniProtKB-KW"/>
</dbReference>
<keyword evidence="5" id="KW-0547">Nucleotide-binding</keyword>
<evidence type="ECO:0000256" key="3">
    <source>
        <dbReference type="ARBA" id="ARBA00022597"/>
    </source>
</evidence>
<keyword evidence="11" id="KW-1185">Reference proteome</keyword>
<feature type="domain" description="ABC transporter" evidence="9">
    <location>
        <begin position="7"/>
        <end position="243"/>
    </location>
</feature>
<evidence type="ECO:0000256" key="8">
    <source>
        <dbReference type="ARBA" id="ARBA00023136"/>
    </source>
</evidence>
<dbReference type="InterPro" id="IPR027417">
    <property type="entry name" value="P-loop_NTPase"/>
</dbReference>
<dbReference type="Proteomes" id="UP000658131">
    <property type="component" value="Unassembled WGS sequence"/>
</dbReference>
<evidence type="ECO:0000256" key="1">
    <source>
        <dbReference type="ARBA" id="ARBA00022448"/>
    </source>
</evidence>
<evidence type="ECO:0000256" key="2">
    <source>
        <dbReference type="ARBA" id="ARBA00022475"/>
    </source>
</evidence>
<keyword evidence="4" id="KW-0677">Repeat</keyword>
<dbReference type="Gene3D" id="3.40.50.300">
    <property type="entry name" value="P-loop containing nucleotide triphosphate hydrolases"/>
    <property type="match status" value="2"/>
</dbReference>
<name>A0ABR7NHQ5_9FIRM</name>
<protein>
    <submittedName>
        <fullName evidence="10">Sugar ABC transporter ATP-binding protein</fullName>
    </submittedName>
</protein>
<keyword evidence="7" id="KW-1278">Translocase</keyword>
<dbReference type="InterPro" id="IPR017871">
    <property type="entry name" value="ABC_transporter-like_CS"/>
</dbReference>